<reference evidence="14 15" key="1">
    <citation type="submission" date="2017-11" db="EMBL/GenBank/DDBJ databases">
        <title>Rhodohalobacter 15182 sp. nov., isolated from a salt lake.</title>
        <authorList>
            <person name="Han S."/>
        </authorList>
    </citation>
    <scope>NUCLEOTIDE SEQUENCE [LARGE SCALE GENOMIC DNA]</scope>
    <source>
        <strain evidence="14 15">15182</strain>
    </source>
</reference>
<keyword evidence="6 12" id="KW-0547">Nucleotide-binding</keyword>
<keyword evidence="7 12" id="KW-0418">Kinase</keyword>
<evidence type="ECO:0000256" key="11">
    <source>
        <dbReference type="ARBA" id="ARBA00057735"/>
    </source>
</evidence>
<dbReference type="Gene3D" id="3.40.50.300">
    <property type="entry name" value="P-loop containing nucleotide triphosphate hydrolases"/>
    <property type="match status" value="1"/>
</dbReference>
<dbReference type="EC" id="2.7.4.9" evidence="2 12"/>
<dbReference type="SUPFAM" id="SSF52540">
    <property type="entry name" value="P-loop containing nucleoside triphosphate hydrolases"/>
    <property type="match status" value="1"/>
</dbReference>
<dbReference type="OrthoDB" id="9774907at2"/>
<comment type="similarity">
    <text evidence="1 12">Belongs to the thymidylate kinase family.</text>
</comment>
<dbReference type="GO" id="GO:0006227">
    <property type="term" value="P:dUDP biosynthetic process"/>
    <property type="evidence" value="ECO:0007669"/>
    <property type="project" value="TreeGrafter"/>
</dbReference>
<dbReference type="Pfam" id="PF02223">
    <property type="entry name" value="Thymidylate_kin"/>
    <property type="match status" value="1"/>
</dbReference>
<evidence type="ECO:0000256" key="9">
    <source>
        <dbReference type="ARBA" id="ARBA00029962"/>
    </source>
</evidence>
<evidence type="ECO:0000256" key="10">
    <source>
        <dbReference type="ARBA" id="ARBA00048743"/>
    </source>
</evidence>
<dbReference type="PANTHER" id="PTHR10344:SF4">
    <property type="entry name" value="UMP-CMP KINASE 2, MITOCHONDRIAL"/>
    <property type="match status" value="1"/>
</dbReference>
<comment type="caution">
    <text evidence="14">The sequence shown here is derived from an EMBL/GenBank/DDBJ whole genome shotgun (WGS) entry which is preliminary data.</text>
</comment>
<evidence type="ECO:0000256" key="7">
    <source>
        <dbReference type="ARBA" id="ARBA00022777"/>
    </source>
</evidence>
<dbReference type="Proteomes" id="UP000233398">
    <property type="component" value="Unassembled WGS sequence"/>
</dbReference>
<evidence type="ECO:0000256" key="6">
    <source>
        <dbReference type="ARBA" id="ARBA00022741"/>
    </source>
</evidence>
<dbReference type="InterPro" id="IPR039430">
    <property type="entry name" value="Thymidylate_kin-like_dom"/>
</dbReference>
<evidence type="ECO:0000256" key="5">
    <source>
        <dbReference type="ARBA" id="ARBA00022727"/>
    </source>
</evidence>
<evidence type="ECO:0000256" key="4">
    <source>
        <dbReference type="ARBA" id="ARBA00022679"/>
    </source>
</evidence>
<comment type="function">
    <text evidence="11 12">Phosphorylation of dTMP to form dTDP in both de novo and salvage pathways of dTTP synthesis.</text>
</comment>
<dbReference type="InterPro" id="IPR018095">
    <property type="entry name" value="Thymidylate_kin_CS"/>
</dbReference>
<dbReference type="GO" id="GO:0006235">
    <property type="term" value="P:dTTP biosynthetic process"/>
    <property type="evidence" value="ECO:0007669"/>
    <property type="project" value="UniProtKB-UniRule"/>
</dbReference>
<dbReference type="CDD" id="cd01672">
    <property type="entry name" value="TMPK"/>
    <property type="match status" value="1"/>
</dbReference>
<dbReference type="PROSITE" id="PS01331">
    <property type="entry name" value="THYMIDYLATE_KINASE"/>
    <property type="match status" value="1"/>
</dbReference>
<keyword evidence="8 12" id="KW-0067">ATP-binding</keyword>
<dbReference type="RefSeq" id="WP_101071814.1">
    <property type="nucleotide sequence ID" value="NZ_PISP01000001.1"/>
</dbReference>
<evidence type="ECO:0000256" key="2">
    <source>
        <dbReference type="ARBA" id="ARBA00012980"/>
    </source>
</evidence>
<dbReference type="PANTHER" id="PTHR10344">
    <property type="entry name" value="THYMIDYLATE KINASE"/>
    <property type="match status" value="1"/>
</dbReference>
<dbReference type="GO" id="GO:0004798">
    <property type="term" value="F:dTMP kinase activity"/>
    <property type="evidence" value="ECO:0007669"/>
    <property type="project" value="UniProtKB-UniRule"/>
</dbReference>
<dbReference type="NCBIfam" id="TIGR00041">
    <property type="entry name" value="DTMP_kinase"/>
    <property type="match status" value="1"/>
</dbReference>
<dbReference type="InterPro" id="IPR018094">
    <property type="entry name" value="Thymidylate_kinase"/>
</dbReference>
<evidence type="ECO:0000256" key="12">
    <source>
        <dbReference type="HAMAP-Rule" id="MF_00165"/>
    </source>
</evidence>
<gene>
    <name evidence="12 14" type="primary">tmk</name>
    <name evidence="14" type="ORF">CWD77_03395</name>
</gene>
<evidence type="ECO:0000313" key="15">
    <source>
        <dbReference type="Proteomes" id="UP000233398"/>
    </source>
</evidence>
<comment type="catalytic activity">
    <reaction evidence="10 12">
        <text>dTMP + ATP = dTDP + ADP</text>
        <dbReference type="Rhea" id="RHEA:13517"/>
        <dbReference type="ChEBI" id="CHEBI:30616"/>
        <dbReference type="ChEBI" id="CHEBI:58369"/>
        <dbReference type="ChEBI" id="CHEBI:63528"/>
        <dbReference type="ChEBI" id="CHEBI:456216"/>
        <dbReference type="EC" id="2.7.4.9"/>
    </reaction>
</comment>
<evidence type="ECO:0000259" key="13">
    <source>
        <dbReference type="Pfam" id="PF02223"/>
    </source>
</evidence>
<dbReference type="AlphaFoldDB" id="A0A2N0VK17"/>
<accession>A0A2N0VK17</accession>
<keyword evidence="4 12" id="KW-0808">Transferase</keyword>
<dbReference type="InterPro" id="IPR027417">
    <property type="entry name" value="P-loop_NTPase"/>
</dbReference>
<dbReference type="HAMAP" id="MF_00165">
    <property type="entry name" value="Thymidylate_kinase"/>
    <property type="match status" value="1"/>
</dbReference>
<feature type="binding site" evidence="12">
    <location>
        <begin position="7"/>
        <end position="14"/>
    </location>
    <ligand>
        <name>ATP</name>
        <dbReference type="ChEBI" id="CHEBI:30616"/>
    </ligand>
</feature>
<organism evidence="14 15">
    <name type="scientific">Rhodohalobacter barkolensis</name>
    <dbReference type="NCBI Taxonomy" id="2053187"/>
    <lineage>
        <taxon>Bacteria</taxon>
        <taxon>Pseudomonadati</taxon>
        <taxon>Balneolota</taxon>
        <taxon>Balneolia</taxon>
        <taxon>Balneolales</taxon>
        <taxon>Balneolaceae</taxon>
        <taxon>Rhodohalobacter</taxon>
    </lineage>
</organism>
<dbReference type="GO" id="GO:0005524">
    <property type="term" value="F:ATP binding"/>
    <property type="evidence" value="ECO:0007669"/>
    <property type="project" value="UniProtKB-UniRule"/>
</dbReference>
<keyword evidence="5 12" id="KW-0545">Nucleotide biosynthesis</keyword>
<evidence type="ECO:0000313" key="14">
    <source>
        <dbReference type="EMBL" id="PKD44523.1"/>
    </source>
</evidence>
<dbReference type="FunFam" id="3.40.50.300:FF:000225">
    <property type="entry name" value="Thymidylate kinase"/>
    <property type="match status" value="1"/>
</dbReference>
<evidence type="ECO:0000256" key="3">
    <source>
        <dbReference type="ARBA" id="ARBA00017144"/>
    </source>
</evidence>
<proteinExistence type="inferred from homology"/>
<dbReference type="GO" id="GO:0006233">
    <property type="term" value="P:dTDP biosynthetic process"/>
    <property type="evidence" value="ECO:0007669"/>
    <property type="project" value="InterPro"/>
</dbReference>
<evidence type="ECO:0000256" key="8">
    <source>
        <dbReference type="ARBA" id="ARBA00022840"/>
    </source>
</evidence>
<dbReference type="GO" id="GO:0005829">
    <property type="term" value="C:cytosol"/>
    <property type="evidence" value="ECO:0007669"/>
    <property type="project" value="TreeGrafter"/>
</dbReference>
<sequence length="200" mass="22854">MLISFEGIDGCGKSTQIELLKTYFKKINTPFSVFREPGGTEISEKIRNLLLHETDEMNSVTELLLFSAARSQLVSEEISPRLKKGEIVILDRFYDSTTAYQGYGRKSAELSQIETLNSLATHQTVPDITFYLRIDPETASKRTDGGEKDRMERAGDDFFKDVCDGYDELSKQERFEIIDATQSPEMIHQQILKRVKKKLN</sequence>
<protein>
    <recommendedName>
        <fullName evidence="3 12">Thymidylate kinase</fullName>
        <ecNumber evidence="2 12">2.7.4.9</ecNumber>
    </recommendedName>
    <alternativeName>
        <fullName evidence="9 12">dTMP kinase</fullName>
    </alternativeName>
</protein>
<dbReference type="EMBL" id="PISP01000001">
    <property type="protein sequence ID" value="PKD44523.1"/>
    <property type="molecule type" value="Genomic_DNA"/>
</dbReference>
<name>A0A2N0VK17_9BACT</name>
<evidence type="ECO:0000256" key="1">
    <source>
        <dbReference type="ARBA" id="ARBA00009776"/>
    </source>
</evidence>
<feature type="domain" description="Thymidylate kinase-like" evidence="13">
    <location>
        <begin position="5"/>
        <end position="191"/>
    </location>
</feature>
<keyword evidence="15" id="KW-1185">Reference proteome</keyword>